<evidence type="ECO:0000259" key="5">
    <source>
        <dbReference type="Pfam" id="PF25893"/>
    </source>
</evidence>
<feature type="domain" description="CzcB-like alpha-helical hairpin" evidence="5">
    <location>
        <begin position="255"/>
        <end position="314"/>
    </location>
</feature>
<name>A0A0C5JA79_9PROT</name>
<evidence type="ECO:0000256" key="4">
    <source>
        <dbReference type="SAM" id="Phobius"/>
    </source>
</evidence>
<dbReference type="PANTHER" id="PTHR30097">
    <property type="entry name" value="CATION EFFLUX SYSTEM PROTEIN CUSB"/>
    <property type="match status" value="1"/>
</dbReference>
<dbReference type="SUPFAM" id="SSF111369">
    <property type="entry name" value="HlyD-like secretion proteins"/>
    <property type="match status" value="1"/>
</dbReference>
<dbReference type="InterPro" id="IPR058648">
    <property type="entry name" value="HH_CzcB-like"/>
</dbReference>
<evidence type="ECO:0000259" key="6">
    <source>
        <dbReference type="Pfam" id="PF25954"/>
    </source>
</evidence>
<evidence type="ECO:0000259" key="8">
    <source>
        <dbReference type="Pfam" id="PF25973"/>
    </source>
</evidence>
<feature type="domain" description="CzcB-like C-terminal circularly permuted SH3-like" evidence="9">
    <location>
        <begin position="446"/>
        <end position="506"/>
    </location>
</feature>
<dbReference type="Gene3D" id="2.40.50.100">
    <property type="match status" value="1"/>
</dbReference>
<dbReference type="Pfam" id="PF25893">
    <property type="entry name" value="HH_CzcB"/>
    <property type="match status" value="1"/>
</dbReference>
<dbReference type="Pfam" id="PF25975">
    <property type="entry name" value="CzcB_C"/>
    <property type="match status" value="1"/>
</dbReference>
<evidence type="ECO:0000313" key="10">
    <source>
        <dbReference type="EMBL" id="AJP48584.1"/>
    </source>
</evidence>
<dbReference type="InterPro" id="IPR051909">
    <property type="entry name" value="MFP_Cation_Efflux"/>
</dbReference>
<evidence type="ECO:0000259" key="9">
    <source>
        <dbReference type="Pfam" id="PF25975"/>
    </source>
</evidence>
<dbReference type="PANTHER" id="PTHR30097:SF4">
    <property type="entry name" value="SLR6042 PROTEIN"/>
    <property type="match status" value="1"/>
</dbReference>
<accession>A0A0C5JA79</accession>
<proteinExistence type="inferred from homology"/>
<dbReference type="FunFam" id="2.40.30.170:FF:000010">
    <property type="entry name" value="Efflux RND transporter periplasmic adaptor subunit"/>
    <property type="match status" value="1"/>
</dbReference>
<keyword evidence="2" id="KW-0813">Transport</keyword>
<dbReference type="GO" id="GO:0060003">
    <property type="term" value="P:copper ion export"/>
    <property type="evidence" value="ECO:0007669"/>
    <property type="project" value="TreeGrafter"/>
</dbReference>
<keyword evidence="11" id="KW-1185">Reference proteome</keyword>
<keyword evidence="4" id="KW-1133">Transmembrane helix</keyword>
<feature type="domain" description="CzcB N-terminal" evidence="7">
    <location>
        <begin position="78"/>
        <end position="169"/>
    </location>
</feature>
<feature type="compositionally biased region" description="Basic and acidic residues" evidence="3">
    <location>
        <begin position="38"/>
        <end position="58"/>
    </location>
</feature>
<dbReference type="GO" id="GO:0016020">
    <property type="term" value="C:membrane"/>
    <property type="evidence" value="ECO:0007669"/>
    <property type="project" value="InterPro"/>
</dbReference>
<sequence>MTSTTSSNKQKRILIAVIVIGILLGGAILLTGKSQPAGDEHGHGGHEESGHAEKGGDHEEGESEEGEEHEIAKGPHGGKLFTDGDYALEVTIFEQGVEPQFRLYTYLKDKPLDPAQSKVELTLERLGRAPQVFKFAKEGDYLKGDAIVIEPHSFKVTATATHAGKQHKFAYEQVEARVTMNDAQVQQAGVEIATAGPAKIATKLQLLGEVRYNGDRTVHVVPRTAGRVESVAVSAGEAVKKGQVLAVLSSQMLADQRSEQLAAQKRLTLARTSYAREKKLWEEKISAEQDYLQAQATLQEAEIAEQSSRQKLVALGGTAAGSGSDLTRFEIRSPIDGIVTEKNLSVGEALKEDSAVFSVSDLSTVWVEAPVAVQNLAAISGGQKATVRANAFTAEAEGKIAYVSALVGEQTRSAMARIVLANPKGLWRPGLPVTVDVVSNEAQVSVAVEAEAIQSVRERQVVFGRYGDAFEARPLTLGRSDGRFFEVLEGLDAGEKYATKNSFLIKADIGKSGASHDH</sequence>
<dbReference type="InterPro" id="IPR058792">
    <property type="entry name" value="Beta-barrel_RND_2"/>
</dbReference>
<dbReference type="Gene3D" id="2.40.420.20">
    <property type="match status" value="1"/>
</dbReference>
<dbReference type="Proteomes" id="UP000061603">
    <property type="component" value="Chromosome"/>
</dbReference>
<feature type="domain" description="CusB-like beta-barrel" evidence="6">
    <location>
        <begin position="364"/>
        <end position="439"/>
    </location>
</feature>
<dbReference type="Pfam" id="PF25971">
    <property type="entry name" value="CzcB_N"/>
    <property type="match status" value="1"/>
</dbReference>
<dbReference type="NCBIfam" id="TIGR01730">
    <property type="entry name" value="RND_mfp"/>
    <property type="match status" value="1"/>
</dbReference>
<dbReference type="KEGG" id="rbu:PG1C_09280"/>
<keyword evidence="4" id="KW-0812">Transmembrane</keyword>
<feature type="compositionally biased region" description="Acidic residues" evidence="3">
    <location>
        <begin position="59"/>
        <end position="68"/>
    </location>
</feature>
<reference evidence="10 11" key="1">
    <citation type="journal article" date="2015" name="Genome Announc.">
        <title>Complete Genome Sequence of a Novel Bacterium within the Family Rhodocyclaceae That Degrades Polycyclic Aromatic Hydrocarbons.</title>
        <authorList>
            <person name="Singleton D.R."/>
            <person name="Dickey A.N."/>
            <person name="Scholl E.H."/>
            <person name="Wright F.A."/>
            <person name="Aitken M.D."/>
        </authorList>
    </citation>
    <scope>NUCLEOTIDE SEQUENCE [LARGE SCALE GENOMIC DNA]</scope>
    <source>
        <strain evidence="11">PG1-Ca6</strain>
    </source>
</reference>
<dbReference type="EMBL" id="CP010554">
    <property type="protein sequence ID" value="AJP48584.1"/>
    <property type="molecule type" value="Genomic_DNA"/>
</dbReference>
<dbReference type="AlphaFoldDB" id="A0A0C5JA79"/>
<comment type="similarity">
    <text evidence="1">Belongs to the membrane fusion protein (MFP) (TC 8.A.1) family.</text>
</comment>
<dbReference type="Gene3D" id="2.40.30.170">
    <property type="match status" value="1"/>
</dbReference>
<feature type="domain" description="CzcB-like barrel-sandwich hybrid" evidence="8">
    <location>
        <begin position="216"/>
        <end position="361"/>
    </location>
</feature>
<evidence type="ECO:0000313" key="11">
    <source>
        <dbReference type="Proteomes" id="UP000061603"/>
    </source>
</evidence>
<dbReference type="RefSeq" id="WP_202634555.1">
    <property type="nucleotide sequence ID" value="NZ_CP010554.1"/>
</dbReference>
<dbReference type="InterPro" id="IPR006143">
    <property type="entry name" value="RND_pump_MFP"/>
</dbReference>
<dbReference type="GO" id="GO:0030288">
    <property type="term" value="C:outer membrane-bounded periplasmic space"/>
    <property type="evidence" value="ECO:0007669"/>
    <property type="project" value="TreeGrafter"/>
</dbReference>
<dbReference type="PATRIC" id="fig|1565605.3.peg.1972"/>
<dbReference type="InterPro" id="IPR058646">
    <property type="entry name" value="CzcB_N"/>
</dbReference>
<gene>
    <name evidence="10" type="ORF">PG1C_09280</name>
</gene>
<evidence type="ECO:0000256" key="1">
    <source>
        <dbReference type="ARBA" id="ARBA00009477"/>
    </source>
</evidence>
<dbReference type="HOGENOM" id="CLU_018816_13_0_4"/>
<evidence type="ECO:0000256" key="3">
    <source>
        <dbReference type="SAM" id="MobiDB-lite"/>
    </source>
</evidence>
<dbReference type="Pfam" id="PF25973">
    <property type="entry name" value="BSH_CzcB"/>
    <property type="match status" value="1"/>
</dbReference>
<dbReference type="GO" id="GO:0015679">
    <property type="term" value="P:plasma membrane copper ion transport"/>
    <property type="evidence" value="ECO:0007669"/>
    <property type="project" value="TreeGrafter"/>
</dbReference>
<evidence type="ECO:0000256" key="2">
    <source>
        <dbReference type="ARBA" id="ARBA00022448"/>
    </source>
</evidence>
<protein>
    <submittedName>
        <fullName evidence="10">Hemolysin D</fullName>
    </submittedName>
</protein>
<feature type="transmembrane region" description="Helical" evidence="4">
    <location>
        <begin position="12"/>
        <end position="30"/>
    </location>
</feature>
<dbReference type="GO" id="GO:0046914">
    <property type="term" value="F:transition metal ion binding"/>
    <property type="evidence" value="ECO:0007669"/>
    <property type="project" value="TreeGrafter"/>
</dbReference>
<dbReference type="GO" id="GO:0022857">
    <property type="term" value="F:transmembrane transporter activity"/>
    <property type="evidence" value="ECO:0007669"/>
    <property type="project" value="InterPro"/>
</dbReference>
<evidence type="ECO:0000259" key="7">
    <source>
        <dbReference type="Pfam" id="PF25971"/>
    </source>
</evidence>
<keyword evidence="4" id="KW-0472">Membrane</keyword>
<feature type="region of interest" description="Disordered" evidence="3">
    <location>
        <begin position="35"/>
        <end position="78"/>
    </location>
</feature>
<dbReference type="Pfam" id="PF25954">
    <property type="entry name" value="Beta-barrel_RND_2"/>
    <property type="match status" value="1"/>
</dbReference>
<dbReference type="InterPro" id="IPR058649">
    <property type="entry name" value="CzcB_C"/>
</dbReference>
<organism evidence="10 11">
    <name type="scientific">Rugosibacter aromaticivorans</name>
    <dbReference type="NCBI Taxonomy" id="1565605"/>
    <lineage>
        <taxon>Bacteria</taxon>
        <taxon>Pseudomonadati</taxon>
        <taxon>Pseudomonadota</taxon>
        <taxon>Betaproteobacteria</taxon>
        <taxon>Nitrosomonadales</taxon>
        <taxon>Sterolibacteriaceae</taxon>
        <taxon>Rugosibacter</taxon>
    </lineage>
</organism>
<dbReference type="InterPro" id="IPR058647">
    <property type="entry name" value="BSH_CzcB-like"/>
</dbReference>
<dbReference type="STRING" id="1565605.PG1C_09280"/>